<dbReference type="Proteomes" id="UP000019050">
    <property type="component" value="Unassembled WGS sequence"/>
</dbReference>
<dbReference type="Pfam" id="PF01458">
    <property type="entry name" value="SUFBD_core"/>
    <property type="match status" value="1"/>
</dbReference>
<dbReference type="InterPro" id="IPR000825">
    <property type="entry name" value="SUF_FeS_clus_asmbl_SufBD_core"/>
</dbReference>
<protein>
    <submittedName>
        <fullName evidence="4">FeS assembly protein SufD</fullName>
    </submittedName>
</protein>
<dbReference type="PANTHER" id="PTHR30508:SF1">
    <property type="entry name" value="UPF0051 PROTEIN ABCI8, CHLOROPLASTIC-RELATED"/>
    <property type="match status" value="1"/>
</dbReference>
<evidence type="ECO:0000259" key="3">
    <source>
        <dbReference type="Pfam" id="PF19295"/>
    </source>
</evidence>
<sequence length="435" mass="48102">MTSKHYLDQMQALATFAGLPDWFRAIQNQAHSVWQDLQLPVIERVKYHRWPLLSQEVVAPQTLEEPLLYGLDAALAEQDHLSGQIVHVGNHTLVESLDQDLVDQGVIVTDLFQALADYPDLVKEHLFSVIGAHEDQIEAYHTAFMNGGLFIYVPRNVAVTLPLEALLVQDSRYGQAFNKHVLIVLEQGASLDYVERLETYGDKPNSATYFVEVVVKAGAQIKYSAVDTLGAKSHAYIKRYAQTARDAKIDWAIGELNDGNVILDLDTYLNGDGSESQVQIVGISTGKQIQGIDSKVVNRGNHSVGNILQHGVILDRATLTFNGIGLIEKYAKGADAQQESRVLMLSEKARGDANPILLIEEFEVTAGHAASVGQVDEEQLYYLMSRGLSREAAEYLVVRGFLGPVIVQMPSAEIRRQLVEIIDRKLSGLEGSQED</sequence>
<comment type="caution">
    <text evidence="4">The sequence shown here is derived from an EMBL/GenBank/DDBJ whole genome shotgun (WGS) entry which is preliminary data.</text>
</comment>
<organism evidence="4 5">
    <name type="scientific">Abiotrophia defectiva ATCC 49176</name>
    <dbReference type="NCBI Taxonomy" id="592010"/>
    <lineage>
        <taxon>Bacteria</taxon>
        <taxon>Bacillati</taxon>
        <taxon>Bacillota</taxon>
        <taxon>Bacilli</taxon>
        <taxon>Lactobacillales</taxon>
        <taxon>Aerococcaceae</taxon>
        <taxon>Abiotrophia</taxon>
    </lineage>
</organism>
<comment type="similarity">
    <text evidence="1">Belongs to the iron-sulfur cluster assembly SufBD family.</text>
</comment>
<accession>W1Q5Y2</accession>
<dbReference type="OrthoDB" id="9803529at2"/>
<gene>
    <name evidence="4" type="ORF">GCWU000182_000307</name>
</gene>
<feature type="domain" description="SUF system FeS cluster assembly SufBD core" evidence="2">
    <location>
        <begin position="175"/>
        <end position="401"/>
    </location>
</feature>
<reference evidence="4" key="1">
    <citation type="submission" date="2013-06" db="EMBL/GenBank/DDBJ databases">
        <authorList>
            <person name="Weinstock G."/>
            <person name="Sodergren E."/>
            <person name="Clifton S."/>
            <person name="Fulton L."/>
            <person name="Fulton B."/>
            <person name="Courtney L."/>
            <person name="Fronick C."/>
            <person name="Harrison M."/>
            <person name="Strong C."/>
            <person name="Farmer C."/>
            <person name="Delahaunty K."/>
            <person name="Markovic C."/>
            <person name="Hall O."/>
            <person name="Minx P."/>
            <person name="Tomlinson C."/>
            <person name="Mitreva M."/>
            <person name="Nelson J."/>
            <person name="Hou S."/>
            <person name="Wollam A."/>
            <person name="Pepin K.H."/>
            <person name="Johnson M."/>
            <person name="Bhonagiri V."/>
            <person name="Nash W.E."/>
            <person name="Warren W."/>
            <person name="Chinwalla A."/>
            <person name="Mardis E.R."/>
            <person name="Wilson R.K."/>
        </authorList>
    </citation>
    <scope>NUCLEOTIDE SEQUENCE [LARGE SCALE GENOMIC DNA]</scope>
    <source>
        <strain evidence="4">ATCC 49176</strain>
    </source>
</reference>
<dbReference type="InterPro" id="IPR037284">
    <property type="entry name" value="SUF_FeS_clus_asmbl_SufBD_sf"/>
</dbReference>
<dbReference type="HOGENOM" id="CLU_026231_3_0_9"/>
<evidence type="ECO:0000313" key="5">
    <source>
        <dbReference type="Proteomes" id="UP000019050"/>
    </source>
</evidence>
<dbReference type="SUPFAM" id="SSF101960">
    <property type="entry name" value="Stabilizer of iron transporter SufD"/>
    <property type="match status" value="1"/>
</dbReference>
<dbReference type="Pfam" id="PF19295">
    <property type="entry name" value="SufBD_N"/>
    <property type="match status" value="1"/>
</dbReference>
<proteinExistence type="inferred from homology"/>
<dbReference type="InterPro" id="IPR045595">
    <property type="entry name" value="SufBD_N"/>
</dbReference>
<feature type="domain" description="SUF system FeS cluster assembly SufBD N-terminal" evidence="3">
    <location>
        <begin position="81"/>
        <end position="163"/>
    </location>
</feature>
<dbReference type="EMBL" id="ACIN03000001">
    <property type="protein sequence ID" value="ESK66616.1"/>
    <property type="molecule type" value="Genomic_DNA"/>
</dbReference>
<dbReference type="PANTHER" id="PTHR30508">
    <property type="entry name" value="FES CLUSTER ASSEMBLY PROTEIN SUF"/>
    <property type="match status" value="1"/>
</dbReference>
<dbReference type="AlphaFoldDB" id="W1Q5Y2"/>
<dbReference type="RefSeq" id="WP_023390964.1">
    <property type="nucleotide sequence ID" value="NZ_KI535340.1"/>
</dbReference>
<name>W1Q5Y2_ABIDE</name>
<evidence type="ECO:0000259" key="2">
    <source>
        <dbReference type="Pfam" id="PF01458"/>
    </source>
</evidence>
<dbReference type="NCBIfam" id="TIGR01981">
    <property type="entry name" value="sufD"/>
    <property type="match status" value="1"/>
</dbReference>
<evidence type="ECO:0000256" key="1">
    <source>
        <dbReference type="ARBA" id="ARBA00043967"/>
    </source>
</evidence>
<dbReference type="InterPro" id="IPR055346">
    <property type="entry name" value="Fe-S_cluster_assembly_SufBD"/>
</dbReference>
<dbReference type="eggNOG" id="COG0719">
    <property type="taxonomic scope" value="Bacteria"/>
</dbReference>
<dbReference type="InterPro" id="IPR011542">
    <property type="entry name" value="SUF_FeS_clus_asmbl_SufD"/>
</dbReference>
<dbReference type="GO" id="GO:0016226">
    <property type="term" value="P:iron-sulfur cluster assembly"/>
    <property type="evidence" value="ECO:0007669"/>
    <property type="project" value="InterPro"/>
</dbReference>
<dbReference type="STRING" id="592010.GCWU000182_000307"/>
<evidence type="ECO:0000313" key="4">
    <source>
        <dbReference type="EMBL" id="ESK66616.1"/>
    </source>
</evidence>
<dbReference type="GeneID" id="84816471"/>
<keyword evidence="5" id="KW-1185">Reference proteome</keyword>